<dbReference type="InterPro" id="IPR043198">
    <property type="entry name" value="Cyclin/Ssn8"/>
</dbReference>
<evidence type="ECO:0000313" key="3">
    <source>
        <dbReference type="Proteomes" id="UP000009131"/>
    </source>
</evidence>
<dbReference type="EMBL" id="BABT02000134">
    <property type="protein sequence ID" value="GAA97738.1"/>
    <property type="molecule type" value="Genomic_DNA"/>
</dbReference>
<feature type="compositionally biased region" description="Basic and acidic residues" evidence="1">
    <location>
        <begin position="522"/>
        <end position="531"/>
    </location>
</feature>
<sequence length="559" mass="62459">MRATDVMRLTSLARRRHLKLHCIEQIRRSGEEAKRKEEAHHGRPRDDAIVSTRTFSISWLVDPAALRRTPSMTRHGIPWEQELLRRQELIRDMSEILCLWYRKIQMAPLCYAATYLHRYFMLRSVHTSQSLALMGALMSLAIKNSDTDEREPAGTIKQEHQRLPDTITERLTVTLHHWELRQKGTFRPEKVQRDPVTNRELPLLPIEYEKLLTIVKAMEQELMTTFAYDFDVHPPNDLVAAGLSLLGNLVVPYENQELDLRARVTMLELAQRCKTICLDFLYTAACVLHDPDTIACAVIVAALATTRIQLPQLLDKLTADWIDSRGEHKTWWRIFPTVNRTTVIDAVSLLYKNYCSSTLPMQKKIALALRKVDSLMPKTIGIRPLGTQLCAVSEASTPAAATDTPYGHARTPASTAFTPYNPASSSRTPHSAGTPGASNQEMSTRAGEGPKNASSTPVPPPLVSPPRSPHPLSQEHRPAKREREDDHSSGGRPPQAPRLSAQRTALGDEGRSSLQQSAGGEELTRPGEERAAALLSQKRQLDSTQDGSSLRVVSSSTGR</sequence>
<gene>
    <name evidence="2" type="primary">Mo04417</name>
    <name evidence="2" type="ORF">E5Q_04417</name>
</gene>
<organism evidence="2 3">
    <name type="scientific">Mixia osmundae (strain CBS 9802 / IAM 14324 / JCM 22182 / KY 12970)</name>
    <dbReference type="NCBI Taxonomy" id="764103"/>
    <lineage>
        <taxon>Eukaryota</taxon>
        <taxon>Fungi</taxon>
        <taxon>Dikarya</taxon>
        <taxon>Basidiomycota</taxon>
        <taxon>Pucciniomycotina</taxon>
        <taxon>Mixiomycetes</taxon>
        <taxon>Mixiales</taxon>
        <taxon>Mixiaceae</taxon>
        <taxon>Mixia</taxon>
    </lineage>
</organism>
<proteinExistence type="predicted"/>
<dbReference type="HOGENOM" id="CLU_487518_0_0_1"/>
<accession>G7E4H8</accession>
<feature type="compositionally biased region" description="Basic and acidic residues" evidence="1">
    <location>
        <begin position="473"/>
        <end position="489"/>
    </location>
</feature>
<name>G7E4H8_MIXOS</name>
<feature type="compositionally biased region" description="Pro residues" evidence="1">
    <location>
        <begin position="457"/>
        <end position="469"/>
    </location>
</feature>
<reference evidence="2 3" key="2">
    <citation type="journal article" date="2012" name="Open Biol.">
        <title>Characteristics of nucleosomes and linker DNA regions on the genome of the basidiomycete Mixia osmundae revealed by mono- and dinucleosome mapping.</title>
        <authorList>
            <person name="Nishida H."/>
            <person name="Kondo S."/>
            <person name="Matsumoto T."/>
            <person name="Suzuki Y."/>
            <person name="Yoshikawa H."/>
            <person name="Taylor T.D."/>
            <person name="Sugiyama J."/>
        </authorList>
    </citation>
    <scope>NUCLEOTIDE SEQUENCE [LARGE SCALE GENOMIC DNA]</scope>
    <source>
        <strain evidence="3">CBS 9802 / IAM 14324 / JCM 22182 / KY 12970</strain>
    </source>
</reference>
<dbReference type="InterPro" id="IPR036915">
    <property type="entry name" value="Cyclin-like_sf"/>
</dbReference>
<keyword evidence="3" id="KW-1185">Reference proteome</keyword>
<evidence type="ECO:0000256" key="1">
    <source>
        <dbReference type="SAM" id="MobiDB-lite"/>
    </source>
</evidence>
<dbReference type="Proteomes" id="UP000009131">
    <property type="component" value="Unassembled WGS sequence"/>
</dbReference>
<dbReference type="Gene3D" id="1.10.472.10">
    <property type="entry name" value="Cyclin-like"/>
    <property type="match status" value="2"/>
</dbReference>
<dbReference type="GO" id="GO:0006357">
    <property type="term" value="P:regulation of transcription by RNA polymerase II"/>
    <property type="evidence" value="ECO:0007669"/>
    <property type="project" value="InterPro"/>
</dbReference>
<feature type="compositionally biased region" description="Polar residues" evidence="1">
    <location>
        <begin position="542"/>
        <end position="559"/>
    </location>
</feature>
<dbReference type="InParanoid" id="G7E4H8"/>
<dbReference type="OrthoDB" id="25002at2759"/>
<dbReference type="AlphaFoldDB" id="G7E4H8"/>
<dbReference type="PANTHER" id="PTHR10026">
    <property type="entry name" value="CYCLIN"/>
    <property type="match status" value="1"/>
</dbReference>
<feature type="compositionally biased region" description="Polar residues" evidence="1">
    <location>
        <begin position="412"/>
        <end position="443"/>
    </location>
</feature>
<feature type="region of interest" description="Disordered" evidence="1">
    <location>
        <begin position="398"/>
        <end position="559"/>
    </location>
</feature>
<reference evidence="2 3" key="1">
    <citation type="journal article" date="2011" name="J. Gen. Appl. Microbiol.">
        <title>Draft genome sequencing of the enigmatic basidiomycete Mixia osmundae.</title>
        <authorList>
            <person name="Nishida H."/>
            <person name="Nagatsuka Y."/>
            <person name="Sugiyama J."/>
        </authorList>
    </citation>
    <scope>NUCLEOTIDE SEQUENCE [LARGE SCALE GENOMIC DNA]</scope>
    <source>
        <strain evidence="3">CBS 9802 / IAM 14324 / JCM 22182 / KY 12970</strain>
    </source>
</reference>
<comment type="caution">
    <text evidence="2">The sequence shown here is derived from an EMBL/GenBank/DDBJ whole genome shotgun (WGS) entry which is preliminary data.</text>
</comment>
<evidence type="ECO:0000313" key="2">
    <source>
        <dbReference type="EMBL" id="GAA97738.1"/>
    </source>
</evidence>
<protein>
    <submittedName>
        <fullName evidence="2">Uncharacterized protein</fullName>
    </submittedName>
</protein>
<dbReference type="GO" id="GO:0016538">
    <property type="term" value="F:cyclin-dependent protein serine/threonine kinase regulator activity"/>
    <property type="evidence" value="ECO:0007669"/>
    <property type="project" value="InterPro"/>
</dbReference>
<dbReference type="SUPFAM" id="SSF47954">
    <property type="entry name" value="Cyclin-like"/>
    <property type="match status" value="2"/>
</dbReference>